<dbReference type="InterPro" id="IPR036640">
    <property type="entry name" value="ABC1_TM_sf"/>
</dbReference>
<dbReference type="PROSITE" id="PS00211">
    <property type="entry name" value="ABC_TRANSPORTER_1"/>
    <property type="match status" value="1"/>
</dbReference>
<evidence type="ECO:0000313" key="11">
    <source>
        <dbReference type="Proteomes" id="UP001566476"/>
    </source>
</evidence>
<evidence type="ECO:0000256" key="3">
    <source>
        <dbReference type="ARBA" id="ARBA00022741"/>
    </source>
</evidence>
<dbReference type="InterPro" id="IPR017871">
    <property type="entry name" value="ABC_transporter-like_CS"/>
</dbReference>
<dbReference type="EMBL" id="JBGGTQ010000003">
    <property type="protein sequence ID" value="MEZ0492080.1"/>
    <property type="molecule type" value="Genomic_DNA"/>
</dbReference>
<dbReference type="PANTHER" id="PTHR24221">
    <property type="entry name" value="ATP-BINDING CASSETTE SUB-FAMILY B"/>
    <property type="match status" value="1"/>
</dbReference>
<dbReference type="Gene3D" id="3.40.50.300">
    <property type="entry name" value="P-loop containing nucleotide triphosphate hydrolases"/>
    <property type="match status" value="1"/>
</dbReference>
<dbReference type="RefSeq" id="WP_370718128.1">
    <property type="nucleotide sequence ID" value="NZ_JBGGTQ010000003.1"/>
</dbReference>
<feature type="domain" description="ABC transmembrane type-1" evidence="9">
    <location>
        <begin position="20"/>
        <end position="299"/>
    </location>
</feature>
<dbReference type="InterPro" id="IPR027417">
    <property type="entry name" value="P-loop_NTPase"/>
</dbReference>
<dbReference type="InterPro" id="IPR003439">
    <property type="entry name" value="ABC_transporter-like_ATP-bd"/>
</dbReference>
<gene>
    <name evidence="10" type="ORF">AB2L28_07500</name>
</gene>
<keyword evidence="3" id="KW-0547">Nucleotide-binding</keyword>
<dbReference type="PANTHER" id="PTHR24221:SF654">
    <property type="entry name" value="ATP-BINDING CASSETTE SUB-FAMILY B MEMBER 6"/>
    <property type="match status" value="1"/>
</dbReference>
<comment type="subcellular location">
    <subcellularLocation>
        <location evidence="1">Cell membrane</location>
        <topology evidence="1">Multi-pass membrane protein</topology>
    </subcellularLocation>
</comment>
<dbReference type="SUPFAM" id="SSF52540">
    <property type="entry name" value="P-loop containing nucleoside triphosphate hydrolases"/>
    <property type="match status" value="1"/>
</dbReference>
<evidence type="ECO:0000256" key="1">
    <source>
        <dbReference type="ARBA" id="ARBA00004651"/>
    </source>
</evidence>
<dbReference type="Proteomes" id="UP001566476">
    <property type="component" value="Unassembled WGS sequence"/>
</dbReference>
<evidence type="ECO:0000256" key="6">
    <source>
        <dbReference type="ARBA" id="ARBA00023136"/>
    </source>
</evidence>
<dbReference type="Pfam" id="PF00664">
    <property type="entry name" value="ABC_membrane"/>
    <property type="match status" value="1"/>
</dbReference>
<evidence type="ECO:0000256" key="7">
    <source>
        <dbReference type="SAM" id="Phobius"/>
    </source>
</evidence>
<keyword evidence="6 7" id="KW-0472">Membrane</keyword>
<sequence>MITRLLAVLPPQHRRDLRRVITGFAVAAFAQGLAALALLPLLQALVEGDTGAAWWWLAALLLASAVFAAVRARTQAAAFSVGARLSAGVHHELADALLRLPLAFFTPARTGALSQVAGRNVPALMSVPAHLVRPLVDAVVVPATVVLGLLVVQWRLGLVALACGLLVVPVLRWSTRAVERFDAARDGARAEASSRVLEFARLQPVLRSTGRDAHGLGQLDAALVAEHDADRRLLLRGTPALLATAAAVRTALLVLLAVVVLLATGEVVDAVLVPGLLVLVVRALEPLGTVGETGASLRLASNALAGVEEVLAEPALPAPTAPARPSGHRIAFRDVSVQVAGNTVLHEVSATLPHPGLTAVVGPSGAGKSTLVGLVQRALDVTAGGVSIGDVDVRQIPDEDLVDLVSYASQDVHLFAGTLADNVRVGAPDAGTADLDRAAELTGLTELVAGLPQGWDSPVGPGGAQLSGGQRQRVALARTVLKPAPVVVLDEPTSALDGISAAVVRATARELARERSVLLVTHRVGQVAEADHVLVLDGGRLAAAGAPGELAGVPGPYRRLLDADRRSGGWRLGTRTRSAAP</sequence>
<dbReference type="Gene3D" id="1.20.1560.10">
    <property type="entry name" value="ABC transporter type 1, transmembrane domain"/>
    <property type="match status" value="1"/>
</dbReference>
<dbReference type="InterPro" id="IPR011527">
    <property type="entry name" value="ABC1_TM_dom"/>
</dbReference>
<keyword evidence="11" id="KW-1185">Reference proteome</keyword>
<evidence type="ECO:0000256" key="5">
    <source>
        <dbReference type="ARBA" id="ARBA00022989"/>
    </source>
</evidence>
<dbReference type="PROSITE" id="PS50893">
    <property type="entry name" value="ABC_TRANSPORTER_2"/>
    <property type="match status" value="1"/>
</dbReference>
<dbReference type="GO" id="GO:0005524">
    <property type="term" value="F:ATP binding"/>
    <property type="evidence" value="ECO:0007669"/>
    <property type="project" value="UniProtKB-KW"/>
</dbReference>
<keyword evidence="5 7" id="KW-1133">Transmembrane helix</keyword>
<keyword evidence="2 7" id="KW-0812">Transmembrane</keyword>
<feature type="transmembrane region" description="Helical" evidence="7">
    <location>
        <begin position="240"/>
        <end position="263"/>
    </location>
</feature>
<organism evidence="10 11">
    <name type="scientific">Kineococcus mangrovi</name>
    <dbReference type="NCBI Taxonomy" id="1660183"/>
    <lineage>
        <taxon>Bacteria</taxon>
        <taxon>Bacillati</taxon>
        <taxon>Actinomycetota</taxon>
        <taxon>Actinomycetes</taxon>
        <taxon>Kineosporiales</taxon>
        <taxon>Kineosporiaceae</taxon>
        <taxon>Kineococcus</taxon>
    </lineage>
</organism>
<comment type="caution">
    <text evidence="10">The sequence shown here is derived from an EMBL/GenBank/DDBJ whole genome shotgun (WGS) entry which is preliminary data.</text>
</comment>
<dbReference type="SUPFAM" id="SSF90123">
    <property type="entry name" value="ABC transporter transmembrane region"/>
    <property type="match status" value="1"/>
</dbReference>
<dbReference type="SMART" id="SM00382">
    <property type="entry name" value="AAA"/>
    <property type="match status" value="1"/>
</dbReference>
<evidence type="ECO:0000256" key="4">
    <source>
        <dbReference type="ARBA" id="ARBA00022840"/>
    </source>
</evidence>
<dbReference type="PROSITE" id="PS50929">
    <property type="entry name" value="ABC_TM1F"/>
    <property type="match status" value="1"/>
</dbReference>
<proteinExistence type="predicted"/>
<feature type="transmembrane region" description="Helical" evidence="7">
    <location>
        <begin position="135"/>
        <end position="152"/>
    </location>
</feature>
<accession>A0ABV4I079</accession>
<evidence type="ECO:0000259" key="9">
    <source>
        <dbReference type="PROSITE" id="PS50929"/>
    </source>
</evidence>
<evidence type="ECO:0000259" key="8">
    <source>
        <dbReference type="PROSITE" id="PS50893"/>
    </source>
</evidence>
<dbReference type="Pfam" id="PF00005">
    <property type="entry name" value="ABC_tran"/>
    <property type="match status" value="1"/>
</dbReference>
<feature type="domain" description="ABC transporter" evidence="8">
    <location>
        <begin position="330"/>
        <end position="563"/>
    </location>
</feature>
<evidence type="ECO:0000256" key="2">
    <source>
        <dbReference type="ARBA" id="ARBA00022692"/>
    </source>
</evidence>
<protein>
    <submittedName>
        <fullName evidence="10">ABC transporter ATP-binding protein</fullName>
    </submittedName>
</protein>
<feature type="transmembrane region" description="Helical" evidence="7">
    <location>
        <begin position="158"/>
        <end position="175"/>
    </location>
</feature>
<keyword evidence="4 10" id="KW-0067">ATP-binding</keyword>
<feature type="transmembrane region" description="Helical" evidence="7">
    <location>
        <begin position="20"/>
        <end position="41"/>
    </location>
</feature>
<feature type="transmembrane region" description="Helical" evidence="7">
    <location>
        <begin position="53"/>
        <end position="70"/>
    </location>
</feature>
<dbReference type="InterPro" id="IPR003593">
    <property type="entry name" value="AAA+_ATPase"/>
</dbReference>
<name>A0ABV4I079_9ACTN</name>
<reference evidence="10 11" key="1">
    <citation type="submission" date="2024-07" db="EMBL/GenBank/DDBJ databases">
        <authorList>
            <person name="Thanompreechachai J."/>
            <person name="Duangmal K."/>
        </authorList>
    </citation>
    <scope>NUCLEOTIDE SEQUENCE [LARGE SCALE GENOMIC DNA]</scope>
    <source>
        <strain evidence="10 11">TBRC 1896</strain>
    </source>
</reference>
<evidence type="ECO:0000313" key="10">
    <source>
        <dbReference type="EMBL" id="MEZ0492080.1"/>
    </source>
</evidence>
<dbReference type="InterPro" id="IPR039421">
    <property type="entry name" value="Type_1_exporter"/>
</dbReference>